<comment type="subcellular location">
    <subcellularLocation>
        <location evidence="1">Secreted</location>
    </subcellularLocation>
</comment>
<dbReference type="InterPro" id="IPR038678">
    <property type="entry name" value="Spondin_N_sf"/>
</dbReference>
<dbReference type="AlphaFoldDB" id="A0A2T1GEI9"/>
<gene>
    <name evidence="3" type="ORF">C7B77_13355</name>
</gene>
<dbReference type="EMBL" id="PVWO01000153">
    <property type="protein sequence ID" value="PSB55964.1"/>
    <property type="molecule type" value="Genomic_DNA"/>
</dbReference>
<evidence type="ECO:0008006" key="5">
    <source>
        <dbReference type="Google" id="ProtNLM"/>
    </source>
</evidence>
<dbReference type="Gene3D" id="2.150.10.10">
    <property type="entry name" value="Serralysin-like metalloprotease, C-terminal"/>
    <property type="match status" value="2"/>
</dbReference>
<dbReference type="InterPro" id="IPR001343">
    <property type="entry name" value="Hemolysn_Ca-bd"/>
</dbReference>
<dbReference type="Proteomes" id="UP000238937">
    <property type="component" value="Unassembled WGS sequence"/>
</dbReference>
<sequence>MQTKLTIEIENLAPNKGTLLTPVWFGFHNGMFDTYDRGRPASQGVERIAEDGTVSVIGAEFLQSGFGTVAGAVTGPLVGAPGPIDPGETGSFTVTLDASNPNSRYFNYASMILPSNDFFIANGNERAHEIFDAKGNFIGADFTVLGSQVLDAGTEVNDEIPANTAFFGQSVPNTGTVENGVVRTATGFIPGGAILSDPRFTNADFTAPDYKVARFRIFNTIDGTDGNDNLTGTKQDDLINGGAGDDKLHGGLGNDKLVGGLGNDRLEGGNGDDYLYGNVGNDIIFGGKGNDYLYGGSGFNRLTGGAGSDVFSLAAGEGFDTITDFNLGSGDRLSLADGLNFSDLTITGVGRNTVISFGNDELAILSNISAASITDIAFA</sequence>
<proteinExistence type="predicted"/>
<name>A0A2T1GEI9_9CYAN</name>
<dbReference type="NCBIfam" id="NF038123">
    <property type="entry name" value="NF038123_dom"/>
    <property type="match status" value="1"/>
</dbReference>
<comment type="caution">
    <text evidence="3">The sequence shown here is derived from an EMBL/GenBank/DDBJ whole genome shotgun (WGS) entry which is preliminary data.</text>
</comment>
<dbReference type="GO" id="GO:0005509">
    <property type="term" value="F:calcium ion binding"/>
    <property type="evidence" value="ECO:0007669"/>
    <property type="project" value="InterPro"/>
</dbReference>
<dbReference type="RefSeq" id="WP_106305394.1">
    <property type="nucleotide sequence ID" value="NZ_PVWO01000153.1"/>
</dbReference>
<dbReference type="GO" id="GO:0005576">
    <property type="term" value="C:extracellular region"/>
    <property type="evidence" value="ECO:0007669"/>
    <property type="project" value="UniProtKB-SubCell"/>
</dbReference>
<dbReference type="PANTHER" id="PTHR38340:SF1">
    <property type="entry name" value="S-LAYER PROTEIN"/>
    <property type="match status" value="1"/>
</dbReference>
<protein>
    <recommendedName>
        <fullName evidence="5">Calcium-binding protein</fullName>
    </recommendedName>
</protein>
<keyword evidence="2" id="KW-0964">Secreted</keyword>
<dbReference type="PANTHER" id="PTHR38340">
    <property type="entry name" value="S-LAYER PROTEIN"/>
    <property type="match status" value="1"/>
</dbReference>
<dbReference type="Pfam" id="PF00353">
    <property type="entry name" value="HemolysinCabind"/>
    <property type="match status" value="2"/>
</dbReference>
<reference evidence="3 4" key="1">
    <citation type="submission" date="2018-03" db="EMBL/GenBank/DDBJ databases">
        <title>The ancient ancestry and fast evolution of plastids.</title>
        <authorList>
            <person name="Moore K.R."/>
            <person name="Magnabosco C."/>
            <person name="Momper L."/>
            <person name="Gold D.A."/>
            <person name="Bosak T."/>
            <person name="Fournier G.P."/>
        </authorList>
    </citation>
    <scope>NUCLEOTIDE SEQUENCE [LARGE SCALE GENOMIC DNA]</scope>
    <source>
        <strain evidence="3 4">CCALA 037</strain>
    </source>
</reference>
<dbReference type="InterPro" id="IPR018511">
    <property type="entry name" value="Hemolysin-typ_Ca-bd_CS"/>
</dbReference>
<accession>A0A2T1GEI9</accession>
<evidence type="ECO:0000313" key="4">
    <source>
        <dbReference type="Proteomes" id="UP000238937"/>
    </source>
</evidence>
<dbReference type="Gene3D" id="2.60.40.2130">
    <property type="entry name" value="F-spondin domain"/>
    <property type="match status" value="1"/>
</dbReference>
<dbReference type="SUPFAM" id="SSF51120">
    <property type="entry name" value="beta-Roll"/>
    <property type="match status" value="1"/>
</dbReference>
<dbReference type="InterPro" id="IPR009465">
    <property type="entry name" value="Spondin_N"/>
</dbReference>
<dbReference type="InterPro" id="IPR050557">
    <property type="entry name" value="RTX_toxin/Mannuronan_C5-epim"/>
</dbReference>
<evidence type="ECO:0000256" key="2">
    <source>
        <dbReference type="ARBA" id="ARBA00022525"/>
    </source>
</evidence>
<keyword evidence="4" id="KW-1185">Reference proteome</keyword>
<evidence type="ECO:0000313" key="3">
    <source>
        <dbReference type="EMBL" id="PSB55964.1"/>
    </source>
</evidence>
<dbReference type="PROSITE" id="PS00330">
    <property type="entry name" value="HEMOLYSIN_CALCIUM"/>
    <property type="match status" value="1"/>
</dbReference>
<evidence type="ECO:0000256" key="1">
    <source>
        <dbReference type="ARBA" id="ARBA00004613"/>
    </source>
</evidence>
<organism evidence="3 4">
    <name type="scientific">Chamaesiphon polymorphus CCALA 037</name>
    <dbReference type="NCBI Taxonomy" id="2107692"/>
    <lineage>
        <taxon>Bacteria</taxon>
        <taxon>Bacillati</taxon>
        <taxon>Cyanobacteriota</taxon>
        <taxon>Cyanophyceae</taxon>
        <taxon>Gomontiellales</taxon>
        <taxon>Chamaesiphonaceae</taxon>
        <taxon>Chamaesiphon</taxon>
    </lineage>
</organism>
<dbReference type="InterPro" id="IPR011049">
    <property type="entry name" value="Serralysin-like_metalloprot_C"/>
</dbReference>
<dbReference type="OrthoDB" id="466132at2"/>
<dbReference type="PRINTS" id="PR00313">
    <property type="entry name" value="CABNDNGRPT"/>
</dbReference>